<feature type="compositionally biased region" description="Low complexity" evidence="8">
    <location>
        <begin position="4188"/>
        <end position="4197"/>
    </location>
</feature>
<dbReference type="InterPro" id="IPR031248">
    <property type="entry name" value="RNF213"/>
</dbReference>
<dbReference type="Gene3D" id="3.40.50.300">
    <property type="entry name" value="P-loop containing nucleotide triphosphate hydrolases"/>
    <property type="match status" value="2"/>
</dbReference>
<dbReference type="GO" id="GO:0004842">
    <property type="term" value="F:ubiquitin-protein transferase activity"/>
    <property type="evidence" value="ECO:0007669"/>
    <property type="project" value="InterPro"/>
</dbReference>
<dbReference type="GO" id="GO:0005524">
    <property type="term" value="F:ATP binding"/>
    <property type="evidence" value="ECO:0007669"/>
    <property type="project" value="InterPro"/>
</dbReference>
<proteinExistence type="predicted"/>
<organism evidence="10 11">
    <name type="scientific">Anaeramoeba ignava</name>
    <name type="common">Anaerobic marine amoeba</name>
    <dbReference type="NCBI Taxonomy" id="1746090"/>
    <lineage>
        <taxon>Eukaryota</taxon>
        <taxon>Metamonada</taxon>
        <taxon>Anaeramoebidae</taxon>
        <taxon>Anaeramoeba</taxon>
    </lineage>
</organism>
<evidence type="ECO:0000256" key="5">
    <source>
        <dbReference type="ARBA" id="ARBA00022833"/>
    </source>
</evidence>
<feature type="compositionally biased region" description="Acidic residues" evidence="8">
    <location>
        <begin position="4198"/>
        <end position="4208"/>
    </location>
</feature>
<feature type="region of interest" description="Disordered" evidence="8">
    <location>
        <begin position="4180"/>
        <end position="4208"/>
    </location>
</feature>
<protein>
    <submittedName>
        <fullName evidence="10">E3 ubiquitin-protein ligase rnf213</fullName>
    </submittedName>
</protein>
<evidence type="ECO:0000256" key="1">
    <source>
        <dbReference type="ARBA" id="ARBA00004496"/>
    </source>
</evidence>
<dbReference type="GO" id="GO:0016887">
    <property type="term" value="F:ATP hydrolysis activity"/>
    <property type="evidence" value="ECO:0007669"/>
    <property type="project" value="InterPro"/>
</dbReference>
<name>A0A9Q0L7E9_ANAIG</name>
<keyword evidence="4" id="KW-0863">Zinc-finger</keyword>
<gene>
    <name evidence="10" type="ORF">M0811_12921</name>
</gene>
<keyword evidence="11" id="KW-1185">Reference proteome</keyword>
<dbReference type="InterPro" id="IPR003593">
    <property type="entry name" value="AAA+_ATPase"/>
</dbReference>
<dbReference type="SUPFAM" id="SSF52540">
    <property type="entry name" value="P-loop containing nucleoside triphosphate hydrolases"/>
    <property type="match status" value="2"/>
</dbReference>
<evidence type="ECO:0000313" key="11">
    <source>
        <dbReference type="Proteomes" id="UP001149090"/>
    </source>
</evidence>
<dbReference type="SMART" id="SM00382">
    <property type="entry name" value="AAA"/>
    <property type="match status" value="2"/>
</dbReference>
<dbReference type="PANTHER" id="PTHR22605">
    <property type="entry name" value="RZ-TYPE DOMAIN-CONTAINING PROTEIN"/>
    <property type="match status" value="1"/>
</dbReference>
<feature type="region of interest" description="Disordered" evidence="8">
    <location>
        <begin position="1032"/>
        <end position="1055"/>
    </location>
</feature>
<dbReference type="Pfam" id="PF20173">
    <property type="entry name" value="ZnF_RZ-type"/>
    <property type="match status" value="1"/>
</dbReference>
<evidence type="ECO:0000256" key="6">
    <source>
        <dbReference type="ARBA" id="ARBA00022859"/>
    </source>
</evidence>
<dbReference type="PANTHER" id="PTHR22605:SF1">
    <property type="entry name" value="RZ-TYPE DOMAIN-CONTAINING PROTEIN"/>
    <property type="match status" value="1"/>
</dbReference>
<evidence type="ECO:0000256" key="3">
    <source>
        <dbReference type="ARBA" id="ARBA00022723"/>
    </source>
</evidence>
<dbReference type="GO" id="GO:0005737">
    <property type="term" value="C:cytoplasm"/>
    <property type="evidence" value="ECO:0007669"/>
    <property type="project" value="UniProtKB-SubCell"/>
</dbReference>
<dbReference type="OrthoDB" id="19599at2759"/>
<dbReference type="PROSITE" id="PS51981">
    <property type="entry name" value="ZF_RZ"/>
    <property type="match status" value="1"/>
</dbReference>
<accession>A0A9Q0L7E9</accession>
<sequence length="4503" mass="531724">MSSKKVKLLIWLIINEKFIKNLENIQVFINSKHKTEFKQKKSKESKESKENEDQPFQKNIKFIIKAQKNDLKEKIQSANYKIIETNPHQTIFYFFQFTNDEKKTEMLNTSSILKFLNIILFSKKTKILKEDISKKWEIVSALFQIKKPQKVEFYDWIKKLKITQNTQIFLLISLISKRFNLKVAQNLLFGSNKPENKFQDLTELTFEFFSQENQEIESLKTSFKTTISNICRKSKKVDYVKLVPFYLMLKKMQINHNFQVCLKSQELAPNFIILLNVTFLNKSFLDFFNISLFTSIFGTDFHSTKAYEQFLLKLVSHFEIIKNIELYLSVDNFLKLFDKLKFNDMNNFFSFWSPFYIHVKKIIEQNKKKVDKRMTKTFKQILKGSRSTSNTISSEKKIELLQIEEIIMKNFSDQKFQSDQDILILVNFANPDIISHISKFSTNLFNYFSSEITKLYKKVDKDSILDNDKIIKHIPFVQIQCKEWQDFSGIDPQNINYQSSFSSLIPEFKTSGKIPKLSQSFLWFKKSQKLIKDWSTKKIPFLKLLNEYKENLLKFAGNLSSCSCTFQDFSIFSQYKTDYQNLFKSLLIKDLNFEKAESIYNQIQSKSKCLSDFADFYLPETNEMCQKIHNEFISKAKTIETEQKKLSDFDPSFSDFEIDFDLLKWMNTLQTSSIFWNLWNSQLQKTSQEKPIKIEQLKTKIIKNTKSEWDQIHKSITDQSIKISKLDLLFSENINDKTWIQKEIKFLNPKYKNEKSIIKKSKNEKSKNEKYLEEYLKVKEIQLFLLSFFKFCEKYSFENNQNNYQDLFSNWDNWTLSDTTLILSNLNQEFGSVESSIITFFQNLIEIKYQENTSKTEYLYNTDLLDFLLQKKYQNDELFFSEIDPDRMEDGIYKEAVQQLINLRKRMKAYLYSNNTYKSKKYLLQIISHEEARFKSSSHQTSFSLIRNSLPGIKEWIQSQKESFQTKAKRNITKIFSEGSTFLFQSSITENKTFICETSQSEKFTFDDFTDFYSFFHDFDFNQNSIQPQNIKKNKSKKNKDNNQNIKKNKENKENDKEQIEDFLDSFKYIEKCTELLSKLTSNSHFKYKNYSHKIPVNKSKKYKQDLNNFQIKLEQDLTEWKKTVNEIFVGFPFLSFFSQEQILGFLHMIQSFFDKQQNSSNLLNSNEKEDFIQILKLYSKSLTVEIIETEIKKTQNTNSEFKEYAKILNDILQKHFDPNRTIKIEDDNLFENHIYKEANKELNKQFNKKSGKVTDPKIFVHSSKNELNVYDIVCTFYYIFSRKFPLREQVLICNEETTEGDISQFLKVYEFYNLDRNIQTNQNTHSSLFSIVHANRLSKKKANFLISSIHSISFDTQFPLVIFCSGSDYLTKNLLYAFSTGEVKNTDIEPIHNNELKKFMKINPFSQRMKVFTSKLAGFGKTFRIRQVCYKENPSSNYHHIVVTSEKKSEIIKQIIDKLANHEKKDIIYFHIEFPYSPKSTISDYIWTLLMWGSIEDKRSFSSINSAWNIPENVRLMFEVPSHRTEDSLQGLKFFPPLKYLEQNECEVNSKSFSFNSYSPTNNGIIVKTKDWDLIYVRNLFKFYDQEFEILRGKNKEARITIFKDISDLKSKEQKEAAKKTFYKKSKKFIYEVNKDEELTFRLLANFWRVLKSHIHALMSYNFLNPNMGKELFNNESMGKLFLKQFIKAYFSSVSKMIARSFDWTNTSPESGLTELEDLCNTFDKALPWEKRDLFIILFVISITKTNDQKTSVNLSGINLLGRDENEMRNCFDTKLHKTLEKNGFVFHKSLPPDSIINEYEKAFSALNSLSFKKFDFKKLSKEHQENKSKYTFTTDNFLKMIFIQYKLFARLPVILLGETGCGKTSLISYLCETVMNQKLKLLTIHGKIKRKEIFNFVENAQKEAEQIGEKIAIFFDEFNTAPKKCLMILKGLFSDRILNGIPISDQIYIFGAANPYRLREEKSENDDFLTDEGLAFDYGERQEEMKLLRRAVYRVHAIPDSFFDDIFDYGILSQNSEQRYIEKMIQNSFSEIDAKKNQIVTNREATFILLSRVLFECHNFLRENSNDERSAVSLRDTSKALRIFKWLLTEKIGNLIIDSKNPKEKLVNAFIVSLFVCFGCRFNTGVRIDFYKMIEKKISTNDSKFSEGKIISDVIAKSQDNLIKELNINFKKWTVALNQSLRENLFLIFFCSYTQIPLFLVGKPGSSKSISIEILMQELGPPKSTKKFLEKWNLPSLKPFYIQCSPITTALGITKIFEQARSYASHLDPENALSVVILDEIALAELSPDLPLKVLHFELEKVDKKIMNQENLISQKNEPLVSVLAVSNWQLDPSQTNRGILLRRVDPNSSELFSTALQILRSFDKRFPKNFAEKISSVYELIFRTQMSEFQMSNMKQSQSQIQNNDPRNYFGLRDFYYFIKMIGFNFANNKIKYDDPYMIWNVIYRNFGSKPDFIGNLRPEIMKIFNFSSMPKPPSALSLMQQNLSLSIVDQKRFPDAKLPQSILNHPQKFSRHLMILPDRASILPLILSQIKRKYIVIFGSSFAEDKKALRIIQNLKKVEKAVTEGKTIVLCYNEQLYEPLYDLLNQNYIQEDDRLFARISFGHITQNISINQNFRIITIIDKTRAYETQSPAILNRFEKQLVLPEDFIVQKEFISFLTEQTTNLSNIKKYTKFRISNKNLIINYHEDLLSSLAVKLKDDNGVEEKIRKKYKKSKNIEKKVIEEKKKYGEKCWIRLCKTEKMIQLFDIISNEKLEESEKTFLQNIWNTFESQYCYNFSELFKKEISKYKIKNCAILTYSSYTNQKIDIPKEYKLEEIDLSNYTSDTELKRDLEDNWYNQINNSKFILGVHLNLAEKESLELFYQTKYLIESMIERNSSKIDNQHSIDESENRSYLLKTHNCYIVFSSIYHQNKQENWDLKDILNNFQNNFKEFITQIFPVSISQFSDPLNPNYSQEFQELDKLLNTNDQLQKIIFNNILNMITEGNEKGLELYKWDITTIISSYNQNVSVSEYVFNIFIEKITRIFAILLNNLNRNENSRLIKENEIIRDIWFSIVSEYQIPFYDIFILNQFKKAEFPFSFLIYSLIEDFGSVPKEKKYLRNIINIPFSKIKTFKSSNNDNENIDKKIIKDIVIRYFHDFLKISLGNQIEKIQEVQNHLINAIEGFNNQKIIDISLKRIHSTFSEKVKPHLQDILLLHKYYSLLITQDESSQRKIPKSKKKHFSIFSLLQNYFKALENTYKKGNLENKKYLCGIISESIPFVQNLMISLTNQSKKANEISSLSDHWSRVLILRNVFICFLVPFGKELSISSQTTSLLFLENNENNENNENTNIVDHFFNDIWGEIEKKFVSFKKDSVLKYIEMIGENPKKNKLKNICFCENNNHPILTNEIKQKKPYICSCCQKEYKSKSKHYEKATAEKISNYKQKLAKFANYSSFFLENFGKILFQQILIKFYLKEKLDQIKGNFVKYIDNLLKDTSRVTPSLFNSLIRDFVFPPIEDPELRDLLMDILNIFLNKVDLSEQNINNIFGASCLQILINQDSNEEIDQIEQIMDTININELLPEKKYTLRKIYRIANFRKLLIENTKNFVKKNQEFFQKKEGKKWIMFLFRFIYHEKGSAELTRFAAENLHFLRKNIKEVGDIISIDTNAFNCEVIIPNLKNEETLVKHFQNKIMGIPNKKEYKSKVSCLQFAFDFSDTIQNTIKDVGIIRLLFHTLEIVNSINFEPLVKLVSIEITRNSNEPTAKKMIDKLSSIYWPSMPEHPYLQSFHKQKKHWWICPNKHPFYIDGCGKPTVINNCQTCGARIGGIKHKPIEGTVRATIENFPEYLGYSHSIFPIDESLNVRILSPISYLILKIMTISCVLSLATINDSFADNFSLIINPELEKPENKTQIIGNFLKIINKSISIMKNILKISIEDTFKYYHKVLNLLAKDEYSKHLRYEIDDLQTIENRNQIEEHFNQIIVKEHENIITQIKNEKSNEKEKKSALKNLEKEEVLWPYLYYKTQTYDEFLGLFHRDQANSRNFPIIHFVNENRENLEILRLFPQFIRFTSLIMQRFNGILSSNDIQDMKISHFIEKEKEKGNISNSIENLYQDFENFWNLTWKYVKQLLVCHETPEYLQKIVMNKDQSIGLCLTGDEDVYLCVPNLINHVIDLHNNLIRQESIQENIKQQILSNQKKKKNNKNNNNNNNENDNNEIIEDEDEDEDEDKFDILHFPTQNYFDWSKLISIDINEIINFINDHQIDQISYEILEQYLIEKFNFSTKSKKIVSQIEFFSFKDKIDKKVYALQNLNWRQEKIPIEKWDRIVGELTVSKSIEQCKNLTKTVIFSCSNIPLDSVHLNNIPDLNLIEFAAEKLKLKKNDDLIATKEGSKIFTKEIQLKHLLDLYKKFEEHFTDLREKISDKFKEQINQNQKEDLDKIQDHFDIETLLIIWKRSLLKLNEKTSASYLFKEYMSYIPYENDQEEQCIDLLHKHFPKSISCSHSLSAFDYVSNFKKIK</sequence>
<evidence type="ECO:0000259" key="9">
    <source>
        <dbReference type="PROSITE" id="PS51981"/>
    </source>
</evidence>
<reference evidence="10" key="1">
    <citation type="submission" date="2022-10" db="EMBL/GenBank/DDBJ databases">
        <title>Novel sulphate-reducing endosymbionts in the free-living metamonad Anaeramoeba.</title>
        <authorList>
            <person name="Jerlstrom-Hultqvist J."/>
            <person name="Cepicka I."/>
            <person name="Gallot-Lavallee L."/>
            <person name="Salas-Leiva D."/>
            <person name="Curtis B.A."/>
            <person name="Zahonova K."/>
            <person name="Pipaliya S."/>
            <person name="Dacks J."/>
            <person name="Roger A.J."/>
        </authorList>
    </citation>
    <scope>NUCLEOTIDE SEQUENCE</scope>
    <source>
        <strain evidence="10">BMAN</strain>
    </source>
</reference>
<feature type="coiled-coil region" evidence="7">
    <location>
        <begin position="3968"/>
        <end position="3998"/>
    </location>
</feature>
<evidence type="ECO:0000256" key="2">
    <source>
        <dbReference type="ARBA" id="ARBA00022490"/>
    </source>
</evidence>
<keyword evidence="3" id="KW-0479">Metal-binding</keyword>
<dbReference type="EMBL" id="JAPDFW010000127">
    <property type="protein sequence ID" value="KAJ5067471.1"/>
    <property type="molecule type" value="Genomic_DNA"/>
</dbReference>
<comment type="caution">
    <text evidence="10">The sequence shown here is derived from an EMBL/GenBank/DDBJ whole genome shotgun (WGS) entry which is preliminary data.</text>
</comment>
<keyword evidence="6" id="KW-0391">Immunity</keyword>
<feature type="domain" description="RZ-type" evidence="9">
    <location>
        <begin position="3763"/>
        <end position="3834"/>
    </location>
</feature>
<comment type="subcellular location">
    <subcellularLocation>
        <location evidence="1">Cytoplasm</location>
    </subcellularLocation>
</comment>
<evidence type="ECO:0000313" key="10">
    <source>
        <dbReference type="EMBL" id="KAJ5067471.1"/>
    </source>
</evidence>
<dbReference type="InterPro" id="IPR027417">
    <property type="entry name" value="P-loop_NTPase"/>
</dbReference>
<dbReference type="GO" id="GO:0002376">
    <property type="term" value="P:immune system process"/>
    <property type="evidence" value="ECO:0007669"/>
    <property type="project" value="UniProtKB-KW"/>
</dbReference>
<evidence type="ECO:0000256" key="4">
    <source>
        <dbReference type="ARBA" id="ARBA00022771"/>
    </source>
</evidence>
<evidence type="ECO:0000256" key="7">
    <source>
        <dbReference type="SAM" id="Coils"/>
    </source>
</evidence>
<keyword evidence="5" id="KW-0862">Zinc</keyword>
<dbReference type="Pfam" id="PF07728">
    <property type="entry name" value="AAA_5"/>
    <property type="match status" value="1"/>
</dbReference>
<dbReference type="InterPro" id="IPR011704">
    <property type="entry name" value="ATPase_dyneun-rel_AAA"/>
</dbReference>
<dbReference type="OMA" id="ITEQMLM"/>
<dbReference type="InterPro" id="IPR046439">
    <property type="entry name" value="ZF_RZ_dom"/>
</dbReference>
<dbReference type="Proteomes" id="UP001149090">
    <property type="component" value="Unassembled WGS sequence"/>
</dbReference>
<evidence type="ECO:0000256" key="8">
    <source>
        <dbReference type="SAM" id="MobiDB-lite"/>
    </source>
</evidence>
<dbReference type="GO" id="GO:0008270">
    <property type="term" value="F:zinc ion binding"/>
    <property type="evidence" value="ECO:0007669"/>
    <property type="project" value="UniProtKB-KW"/>
</dbReference>
<keyword evidence="7" id="KW-0175">Coiled coil</keyword>
<keyword evidence="2" id="KW-0963">Cytoplasm</keyword>